<dbReference type="EMBL" id="FR872580">
    <property type="protein sequence ID" value="CCB87161.1"/>
    <property type="molecule type" value="Genomic_DNA"/>
</dbReference>
<organism evidence="1 2">
    <name type="scientific">Parachlamydia acanthamoebae (strain UV7)</name>
    <dbReference type="NCBI Taxonomy" id="765952"/>
    <lineage>
        <taxon>Bacteria</taxon>
        <taxon>Pseudomonadati</taxon>
        <taxon>Chlamydiota</taxon>
        <taxon>Chlamydiia</taxon>
        <taxon>Parachlamydiales</taxon>
        <taxon>Parachlamydiaceae</taxon>
        <taxon>Parachlamydia</taxon>
    </lineage>
</organism>
<dbReference type="KEGG" id="puv:PUV_22110"/>
<reference key="1">
    <citation type="journal article" date="2011" name="Mol. Biol. Evol.">
        <title>Unity in variety -- the pan-genome of the Chlamydiae.</title>
        <authorList>
            <person name="Collingro A."/>
            <person name="Tischler P."/>
            <person name="Weinmaier T."/>
            <person name="Penz T."/>
            <person name="Heinz E."/>
            <person name="Brunham R.C."/>
            <person name="Read T.D."/>
            <person name="Bavoil P.M."/>
            <person name="Sachse K."/>
            <person name="Kahane S."/>
            <person name="Friedman M.G."/>
            <person name="Rattei T."/>
            <person name="Myers G.S.A."/>
            <person name="Horn M."/>
        </authorList>
    </citation>
    <scope>NUCLEOTIDE SEQUENCE</scope>
    <source>
        <strain>UV7</strain>
    </source>
</reference>
<protein>
    <submittedName>
        <fullName evidence="1">Uncharacterized protein</fullName>
    </submittedName>
</protein>
<proteinExistence type="predicted"/>
<dbReference type="HOGENOM" id="CLU_3366332_0_0_0"/>
<dbReference type="Proteomes" id="UP000000495">
    <property type="component" value="Chromosome"/>
</dbReference>
<reference evidence="1 2" key="2">
    <citation type="journal article" date="2011" name="Mol. Biol. Evol.">
        <title>Unity in variety--the pan-genome of the Chlamydiae.</title>
        <authorList>
            <person name="Collingro A."/>
            <person name="Tischler P."/>
            <person name="Weinmaier T."/>
            <person name="Penz T."/>
            <person name="Heinz E."/>
            <person name="Brunham R.C."/>
            <person name="Read T.D."/>
            <person name="Bavoil P.M."/>
            <person name="Sachse K."/>
            <person name="Kahane S."/>
            <person name="Friedman M.G."/>
            <person name="Rattei T."/>
            <person name="Myers G.S."/>
            <person name="Horn M."/>
        </authorList>
    </citation>
    <scope>NUCLEOTIDE SEQUENCE [LARGE SCALE GENOMIC DNA]</scope>
    <source>
        <strain evidence="2">UV7</strain>
    </source>
</reference>
<accession>F8L1L7</accession>
<evidence type="ECO:0000313" key="2">
    <source>
        <dbReference type="Proteomes" id="UP000000495"/>
    </source>
</evidence>
<dbReference type="STRING" id="765952.PUV_22110"/>
<dbReference type="AlphaFoldDB" id="F8L1L7"/>
<evidence type="ECO:0000313" key="1">
    <source>
        <dbReference type="EMBL" id="CCB87161.1"/>
    </source>
</evidence>
<keyword evidence="2" id="KW-1185">Reference proteome</keyword>
<gene>
    <name evidence="1" type="ordered locus">PUV_22110</name>
</gene>
<name>F8L1L7_PARAV</name>
<sequence>MKEEGCIFNIFFTEGKFLKKHKFFLKNIYFLFDIG</sequence>